<evidence type="ECO:0000313" key="2">
    <source>
        <dbReference type="Proteomes" id="UP000481583"/>
    </source>
</evidence>
<proteinExistence type="predicted"/>
<dbReference type="RefSeq" id="WP_165241556.1">
    <property type="nucleotide sequence ID" value="NZ_JAAKZV010000176.1"/>
</dbReference>
<gene>
    <name evidence="1" type="ORF">G5C51_29435</name>
</gene>
<accession>A0A6G4U8F8</accession>
<reference evidence="1 2" key="1">
    <citation type="submission" date="2020-02" db="EMBL/GenBank/DDBJ databases">
        <title>Whole-genome analyses of novel actinobacteria.</title>
        <authorList>
            <person name="Sahin N."/>
        </authorList>
    </citation>
    <scope>NUCLEOTIDE SEQUENCE [LARGE SCALE GENOMIC DNA]</scope>
    <source>
        <strain evidence="1 2">A7024</strain>
    </source>
</reference>
<sequence length="120" mass="13190">MSRSKLIAWCCEYLDELREIAAEEGPDRVRELAALMDRAKGGEDCTDDLAPLLRALGQQVSEVRGGGYVTVPGIGHETAGAQLRWTCPARVCDPDQQHDEVAGIRRCAVLDGRPLEQAWE</sequence>
<protein>
    <submittedName>
        <fullName evidence="1">Uncharacterized protein</fullName>
    </submittedName>
</protein>
<evidence type="ECO:0000313" key="1">
    <source>
        <dbReference type="EMBL" id="NGN68010.1"/>
    </source>
</evidence>
<dbReference type="AlphaFoldDB" id="A0A6G4U8F8"/>
<dbReference type="EMBL" id="JAAKZV010000176">
    <property type="protein sequence ID" value="NGN68010.1"/>
    <property type="molecule type" value="Genomic_DNA"/>
</dbReference>
<name>A0A6G4U8F8_9ACTN</name>
<organism evidence="1 2">
    <name type="scientific">Streptomyces coryli</name>
    <dbReference type="NCBI Taxonomy" id="1128680"/>
    <lineage>
        <taxon>Bacteria</taxon>
        <taxon>Bacillati</taxon>
        <taxon>Actinomycetota</taxon>
        <taxon>Actinomycetes</taxon>
        <taxon>Kitasatosporales</taxon>
        <taxon>Streptomycetaceae</taxon>
        <taxon>Streptomyces</taxon>
    </lineage>
</organism>
<dbReference type="Proteomes" id="UP000481583">
    <property type="component" value="Unassembled WGS sequence"/>
</dbReference>
<keyword evidence="2" id="KW-1185">Reference proteome</keyword>
<comment type="caution">
    <text evidence="1">The sequence shown here is derived from an EMBL/GenBank/DDBJ whole genome shotgun (WGS) entry which is preliminary data.</text>
</comment>